<dbReference type="EMBL" id="LAZR01000953">
    <property type="protein sequence ID" value="KKN53895.1"/>
    <property type="molecule type" value="Genomic_DNA"/>
</dbReference>
<dbReference type="InterPro" id="IPR003251">
    <property type="entry name" value="Rr_diiron-bd_dom"/>
</dbReference>
<dbReference type="Gene3D" id="2.20.28.10">
    <property type="match status" value="1"/>
</dbReference>
<dbReference type="SUPFAM" id="SSF47240">
    <property type="entry name" value="Ferritin-like"/>
    <property type="match status" value="1"/>
</dbReference>
<gene>
    <name evidence="5" type="ORF">LCGC14_0597900</name>
</gene>
<organism evidence="5">
    <name type="scientific">marine sediment metagenome</name>
    <dbReference type="NCBI Taxonomy" id="412755"/>
    <lineage>
        <taxon>unclassified sequences</taxon>
        <taxon>metagenomes</taxon>
        <taxon>ecological metagenomes</taxon>
    </lineage>
</organism>
<dbReference type="PROSITE" id="PS50903">
    <property type="entry name" value="RUBREDOXIN_LIKE"/>
    <property type="match status" value="1"/>
</dbReference>
<dbReference type="Pfam" id="PF02915">
    <property type="entry name" value="Rubrerythrin"/>
    <property type="match status" value="1"/>
</dbReference>
<dbReference type="GO" id="GO:0016491">
    <property type="term" value="F:oxidoreductase activity"/>
    <property type="evidence" value="ECO:0007669"/>
    <property type="project" value="InterPro"/>
</dbReference>
<evidence type="ECO:0008006" key="6">
    <source>
        <dbReference type="Google" id="ProtNLM"/>
    </source>
</evidence>
<dbReference type="InterPro" id="IPR024934">
    <property type="entry name" value="Rubredoxin-like_dom"/>
</dbReference>
<dbReference type="Gene3D" id="1.20.1260.10">
    <property type="match status" value="1"/>
</dbReference>
<dbReference type="PROSITE" id="PS50905">
    <property type="entry name" value="FERRITIN_LIKE"/>
    <property type="match status" value="1"/>
</dbReference>
<feature type="domain" description="Ferritin-like diiron" evidence="4">
    <location>
        <begin position="1"/>
        <end position="129"/>
    </location>
</feature>
<dbReference type="InterPro" id="IPR009078">
    <property type="entry name" value="Ferritin-like_SF"/>
</dbReference>
<evidence type="ECO:0000259" key="4">
    <source>
        <dbReference type="PROSITE" id="PS50905"/>
    </source>
</evidence>
<dbReference type="InterPro" id="IPR048574">
    <property type="entry name" value="RUBY_RBDX"/>
</dbReference>
<dbReference type="Pfam" id="PF21349">
    <property type="entry name" value="RUBY_RBDX"/>
    <property type="match status" value="1"/>
</dbReference>
<proteinExistence type="predicted"/>
<dbReference type="CDD" id="cd00729">
    <property type="entry name" value="rubredoxin_SM"/>
    <property type="match status" value="1"/>
</dbReference>
<feature type="domain" description="Rubredoxin-like" evidence="3">
    <location>
        <begin position="134"/>
        <end position="167"/>
    </location>
</feature>
<evidence type="ECO:0000256" key="2">
    <source>
        <dbReference type="ARBA" id="ARBA00022982"/>
    </source>
</evidence>
<dbReference type="InterPro" id="IPR052753">
    <property type="entry name" value="Rbr2/Nigerythrin"/>
</dbReference>
<dbReference type="PANTHER" id="PTHR33746:SF4">
    <property type="entry name" value="RUBRERYTHRIN"/>
    <property type="match status" value="1"/>
</dbReference>
<name>A0A0F9RBK7_9ZZZZ</name>
<dbReference type="AlphaFoldDB" id="A0A0F9RBK7"/>
<dbReference type="InterPro" id="IPR009040">
    <property type="entry name" value="Ferritin-like_diiron"/>
</dbReference>
<dbReference type="PANTHER" id="PTHR33746">
    <property type="entry name" value="RUBRERYTHRIN"/>
    <property type="match status" value="1"/>
</dbReference>
<dbReference type="InterPro" id="IPR012347">
    <property type="entry name" value="Ferritin-like"/>
</dbReference>
<protein>
    <recommendedName>
        <fullName evidence="6">Rubredoxin-like domain-containing protein</fullName>
    </recommendedName>
</protein>
<keyword evidence="1" id="KW-0813">Transport</keyword>
<sequence length="167" mass="18700">MKEKTKENLKNAFAGESQAHMKYLAFADKAEKENFSNVGRLFRANSFAEQVHATNHLRTLSGIKKTPENLQEAIEGETFEVEEMYPAYIKVAEEEQEKGAETVTKWALEAEKVHAVLYRKAKEAVAKGQDIEFKPVHVCQVCGFTAEGEAPDICPVCGALKEKFKGF</sequence>
<comment type="caution">
    <text evidence="5">The sequence shown here is derived from an EMBL/GenBank/DDBJ whole genome shotgun (WGS) entry which is preliminary data.</text>
</comment>
<dbReference type="GO" id="GO:0005506">
    <property type="term" value="F:iron ion binding"/>
    <property type="evidence" value="ECO:0007669"/>
    <property type="project" value="InterPro"/>
</dbReference>
<evidence type="ECO:0000256" key="1">
    <source>
        <dbReference type="ARBA" id="ARBA00022448"/>
    </source>
</evidence>
<evidence type="ECO:0000259" key="3">
    <source>
        <dbReference type="PROSITE" id="PS50903"/>
    </source>
</evidence>
<reference evidence="5" key="1">
    <citation type="journal article" date="2015" name="Nature">
        <title>Complex archaea that bridge the gap between prokaryotes and eukaryotes.</title>
        <authorList>
            <person name="Spang A."/>
            <person name="Saw J.H."/>
            <person name="Jorgensen S.L."/>
            <person name="Zaremba-Niedzwiedzka K."/>
            <person name="Martijn J."/>
            <person name="Lind A.E."/>
            <person name="van Eijk R."/>
            <person name="Schleper C."/>
            <person name="Guy L."/>
            <person name="Ettema T.J."/>
        </authorList>
    </citation>
    <scope>NUCLEOTIDE SEQUENCE</scope>
</reference>
<keyword evidence="2" id="KW-0249">Electron transport</keyword>
<evidence type="ECO:0000313" key="5">
    <source>
        <dbReference type="EMBL" id="KKN53895.1"/>
    </source>
</evidence>
<accession>A0A0F9RBK7</accession>
<dbReference type="SUPFAM" id="SSF57802">
    <property type="entry name" value="Rubredoxin-like"/>
    <property type="match status" value="1"/>
</dbReference>
<dbReference type="CDD" id="cd01041">
    <property type="entry name" value="Rubrerythrin"/>
    <property type="match status" value="1"/>
</dbReference>